<dbReference type="RefSeq" id="WP_212678826.1">
    <property type="nucleotide sequence ID" value="NZ_JAGSPK010000003.1"/>
</dbReference>
<name>A0ABS5H255_9BURK</name>
<protein>
    <submittedName>
        <fullName evidence="1">Uncharacterized protein</fullName>
    </submittedName>
</protein>
<dbReference type="EMBL" id="JAGSPK010000003">
    <property type="protein sequence ID" value="MBR7792786.1"/>
    <property type="molecule type" value="Genomic_DNA"/>
</dbReference>
<accession>A0ABS5H255</accession>
<gene>
    <name evidence="1" type="ORF">KDM87_09290</name>
</gene>
<reference evidence="1 2" key="1">
    <citation type="submission" date="2021-04" db="EMBL/GenBank/DDBJ databases">
        <title>novel species isolated from subtropical streams in China.</title>
        <authorList>
            <person name="Lu H."/>
        </authorList>
    </citation>
    <scope>NUCLEOTIDE SEQUENCE [LARGE SCALE GENOMIC DNA]</scope>
    <source>
        <strain evidence="1 2">FT147W</strain>
    </source>
</reference>
<evidence type="ECO:0000313" key="2">
    <source>
        <dbReference type="Proteomes" id="UP000682982"/>
    </source>
</evidence>
<proteinExistence type="predicted"/>
<organism evidence="1 2">
    <name type="scientific">Undibacterium rivi</name>
    <dbReference type="NCBI Taxonomy" id="2828729"/>
    <lineage>
        <taxon>Bacteria</taxon>
        <taxon>Pseudomonadati</taxon>
        <taxon>Pseudomonadota</taxon>
        <taxon>Betaproteobacteria</taxon>
        <taxon>Burkholderiales</taxon>
        <taxon>Oxalobacteraceae</taxon>
        <taxon>Undibacterium</taxon>
    </lineage>
</organism>
<evidence type="ECO:0000313" key="1">
    <source>
        <dbReference type="EMBL" id="MBR7792786.1"/>
    </source>
</evidence>
<comment type="caution">
    <text evidence="1">The sequence shown here is derived from an EMBL/GenBank/DDBJ whole genome shotgun (WGS) entry which is preliminary data.</text>
</comment>
<keyword evidence="2" id="KW-1185">Reference proteome</keyword>
<sequence length="51" mass="6093">MTGGFFRNLVELFFFVRLPSSDRLWLGIAKVKKEKEVRKFHKLGVYLKSLY</sequence>
<dbReference type="Proteomes" id="UP000682982">
    <property type="component" value="Unassembled WGS sequence"/>
</dbReference>